<dbReference type="Proteomes" id="UP000660262">
    <property type="component" value="Unassembled WGS sequence"/>
</dbReference>
<comment type="similarity">
    <text evidence="1 6">Belongs to the GroES chaperonin family.</text>
</comment>
<evidence type="ECO:0000256" key="1">
    <source>
        <dbReference type="ARBA" id="ARBA00006975"/>
    </source>
</evidence>
<accession>A0A830HCF3</accession>
<keyword evidence="8" id="KW-1185">Reference proteome</keyword>
<name>A0A830HCF3_9CHLO</name>
<dbReference type="SUPFAM" id="SSF50129">
    <property type="entry name" value="GroES-like"/>
    <property type="match status" value="2"/>
</dbReference>
<proteinExistence type="inferred from homology"/>
<dbReference type="AlphaFoldDB" id="A0A830HCF3"/>
<dbReference type="InterPro" id="IPR020818">
    <property type="entry name" value="Chaperonin_GroES"/>
</dbReference>
<dbReference type="GO" id="GO:0051082">
    <property type="term" value="F:unfolded protein binding"/>
    <property type="evidence" value="ECO:0007669"/>
    <property type="project" value="TreeGrafter"/>
</dbReference>
<dbReference type="PANTHER" id="PTHR10772">
    <property type="entry name" value="10 KDA HEAT SHOCK PROTEIN"/>
    <property type="match status" value="1"/>
</dbReference>
<evidence type="ECO:0000256" key="3">
    <source>
        <dbReference type="ARBA" id="ARBA00031971"/>
    </source>
</evidence>
<dbReference type="EMBL" id="BNJQ01000007">
    <property type="protein sequence ID" value="GHP04428.1"/>
    <property type="molecule type" value="Genomic_DNA"/>
</dbReference>
<dbReference type="CDD" id="cd00320">
    <property type="entry name" value="cpn10"/>
    <property type="match status" value="2"/>
</dbReference>
<dbReference type="Pfam" id="PF00166">
    <property type="entry name" value="Cpn10"/>
    <property type="match status" value="2"/>
</dbReference>
<evidence type="ECO:0000256" key="4">
    <source>
        <dbReference type="ARBA" id="ARBA00073031"/>
    </source>
</evidence>
<dbReference type="GO" id="GO:0044183">
    <property type="term" value="F:protein folding chaperone"/>
    <property type="evidence" value="ECO:0007669"/>
    <property type="project" value="InterPro"/>
</dbReference>
<dbReference type="SMART" id="SM00883">
    <property type="entry name" value="Cpn10"/>
    <property type="match status" value="2"/>
</dbReference>
<keyword evidence="2 6" id="KW-0143">Chaperone</keyword>
<dbReference type="PANTHER" id="PTHR10772:SF63">
    <property type="entry name" value="20 KDA CHAPERONIN, CHLOROPLASTIC"/>
    <property type="match status" value="1"/>
</dbReference>
<dbReference type="FunFam" id="2.30.33.40:FF:000001">
    <property type="entry name" value="10 kDa chaperonin"/>
    <property type="match status" value="1"/>
</dbReference>
<reference evidence="7" key="1">
    <citation type="submission" date="2020-10" db="EMBL/GenBank/DDBJ databases">
        <title>Unveiling of a novel bifunctional photoreceptor, Dualchrome1, isolated from a cosmopolitan green alga.</title>
        <authorList>
            <person name="Suzuki S."/>
            <person name="Kawachi M."/>
        </authorList>
    </citation>
    <scope>NUCLEOTIDE SEQUENCE</scope>
    <source>
        <strain evidence="7">NIES 2893</strain>
    </source>
</reference>
<evidence type="ECO:0000256" key="2">
    <source>
        <dbReference type="ARBA" id="ARBA00023186"/>
    </source>
</evidence>
<organism evidence="7 8">
    <name type="scientific">Pycnococcus provasolii</name>
    <dbReference type="NCBI Taxonomy" id="41880"/>
    <lineage>
        <taxon>Eukaryota</taxon>
        <taxon>Viridiplantae</taxon>
        <taxon>Chlorophyta</taxon>
        <taxon>Pseudoscourfieldiophyceae</taxon>
        <taxon>Pseudoscourfieldiales</taxon>
        <taxon>Pycnococcaceae</taxon>
        <taxon>Pycnococcus</taxon>
    </lineage>
</organism>
<evidence type="ECO:0000313" key="8">
    <source>
        <dbReference type="Proteomes" id="UP000660262"/>
    </source>
</evidence>
<dbReference type="OrthoDB" id="184876at2759"/>
<dbReference type="GO" id="GO:0046872">
    <property type="term" value="F:metal ion binding"/>
    <property type="evidence" value="ECO:0007669"/>
    <property type="project" value="TreeGrafter"/>
</dbReference>
<sequence>MLARNSMRAPSARARVSLSRRPFSVTRASFSSVAPLGSRILVRIEKSQPQSAGGILLPSSSQKKQNNGVVVSISEDVASVTKGDKVLYSEYAGTEVDFQDEEHIILKSDDVIGVMPSDDVSKLKPCGPRILIECTDAEESTTGGVLLTQSVKERPLTGSVVAIGQGAEDESGKVQPLSVKVGATVMYSKYSGMELEGKDGKQYIVVGDSDLLAELS</sequence>
<protein>
    <recommendedName>
        <fullName evidence="4">20 kDa chaperonin, chloroplastic</fullName>
    </recommendedName>
    <alternativeName>
        <fullName evidence="3">Chaperonin 10</fullName>
    </alternativeName>
    <alternativeName>
        <fullName evidence="5">Protein Cpn21</fullName>
    </alternativeName>
</protein>
<dbReference type="GO" id="GO:0051087">
    <property type="term" value="F:protein-folding chaperone binding"/>
    <property type="evidence" value="ECO:0007669"/>
    <property type="project" value="TreeGrafter"/>
</dbReference>
<dbReference type="InterPro" id="IPR011032">
    <property type="entry name" value="GroES-like_sf"/>
</dbReference>
<dbReference type="GO" id="GO:0009507">
    <property type="term" value="C:chloroplast"/>
    <property type="evidence" value="ECO:0007669"/>
    <property type="project" value="TreeGrafter"/>
</dbReference>
<evidence type="ECO:0000256" key="6">
    <source>
        <dbReference type="RuleBase" id="RU003479"/>
    </source>
</evidence>
<dbReference type="GO" id="GO:0005739">
    <property type="term" value="C:mitochondrion"/>
    <property type="evidence" value="ECO:0007669"/>
    <property type="project" value="TreeGrafter"/>
</dbReference>
<dbReference type="PRINTS" id="PR00297">
    <property type="entry name" value="CHAPERONIN10"/>
</dbReference>
<dbReference type="HAMAP" id="MF_00580">
    <property type="entry name" value="CH10"/>
    <property type="match status" value="2"/>
</dbReference>
<evidence type="ECO:0000313" key="7">
    <source>
        <dbReference type="EMBL" id="GHP04428.1"/>
    </source>
</evidence>
<dbReference type="InterPro" id="IPR037124">
    <property type="entry name" value="Chaperonin_GroES_sf"/>
</dbReference>
<dbReference type="GO" id="GO:0005524">
    <property type="term" value="F:ATP binding"/>
    <property type="evidence" value="ECO:0007669"/>
    <property type="project" value="InterPro"/>
</dbReference>
<gene>
    <name evidence="7" type="ORF">PPROV_000318200</name>
</gene>
<dbReference type="Gene3D" id="2.30.33.40">
    <property type="entry name" value="GroES chaperonin"/>
    <property type="match status" value="2"/>
</dbReference>
<evidence type="ECO:0000256" key="5">
    <source>
        <dbReference type="ARBA" id="ARBA00079398"/>
    </source>
</evidence>
<comment type="caution">
    <text evidence="7">The sequence shown here is derived from an EMBL/GenBank/DDBJ whole genome shotgun (WGS) entry which is preliminary data.</text>
</comment>